<dbReference type="Pfam" id="PF09820">
    <property type="entry name" value="AAA-ATPase_like"/>
    <property type="match status" value="1"/>
</dbReference>
<reference evidence="2" key="1">
    <citation type="submission" date="2018-10" db="EMBL/GenBank/DDBJ databases">
        <title>Schaedlerella arabinophila gen. nov. sp. nov., isolated from the mouse intestinal tract and comparative analysis with the genome of the closely related altered Schaedler flora strain ASF502.</title>
        <authorList>
            <person name="Miyake S."/>
            <person name="Soh M."/>
            <person name="Seedorf H."/>
        </authorList>
    </citation>
    <scope>NUCLEOTIDE SEQUENCE [LARGE SCALE GENOMIC DNA]</scope>
    <source>
        <strain evidence="2">DSM 106076</strain>
    </source>
</reference>
<dbReference type="Pfam" id="PF08011">
    <property type="entry name" value="PDDEXK_9"/>
    <property type="match status" value="1"/>
</dbReference>
<dbReference type="InterPro" id="IPR018631">
    <property type="entry name" value="AAA-ATPase-like_dom"/>
</dbReference>
<dbReference type="SUPFAM" id="SSF52540">
    <property type="entry name" value="P-loop containing nucleoside triphosphate hydrolases"/>
    <property type="match status" value="1"/>
</dbReference>
<evidence type="ECO:0000313" key="3">
    <source>
        <dbReference type="Proteomes" id="UP000274920"/>
    </source>
</evidence>
<dbReference type="RefSeq" id="WP_125126119.1">
    <property type="nucleotide sequence ID" value="NZ_RHJS01000002.1"/>
</dbReference>
<evidence type="ECO:0000313" key="2">
    <source>
        <dbReference type="EMBL" id="RRK30272.1"/>
    </source>
</evidence>
<feature type="domain" description="AAA-ATPase-like" evidence="1">
    <location>
        <begin position="7"/>
        <end position="228"/>
    </location>
</feature>
<dbReference type="Proteomes" id="UP000274920">
    <property type="component" value="Unassembled WGS sequence"/>
</dbReference>
<dbReference type="PANTHER" id="PTHR34825:SF1">
    <property type="entry name" value="AAA-ATPASE-LIKE DOMAIN-CONTAINING PROTEIN"/>
    <property type="match status" value="1"/>
</dbReference>
<gene>
    <name evidence="2" type="ORF">EBB54_01930</name>
</gene>
<dbReference type="EMBL" id="RHJS01000002">
    <property type="protein sequence ID" value="RRK30272.1"/>
    <property type="molecule type" value="Genomic_DNA"/>
</dbReference>
<dbReference type="PANTHER" id="PTHR34825">
    <property type="entry name" value="CONSERVED PROTEIN, WITH A WEAK D-GALACTARATE DEHYDRATASE/ALTRONATE HYDROLASE DOMAIN"/>
    <property type="match status" value="1"/>
</dbReference>
<protein>
    <recommendedName>
        <fullName evidence="1">AAA-ATPase-like domain-containing protein</fullName>
    </recommendedName>
</protein>
<sequence>MARTVGIGLQDFEKIIKRNVFYVDKTMFIKEWWESMDDVTLITRPRRFGKTLTMSMVEHFFSVQYSGSSLFLETNIWKEDAYRKLQGTYPVISLSFSDIKEVSYEQARKKICETIVDLYNQYDFLLKEGILGEKDKKYYDGISSDSDDTDITISLRRLSGYLYRYYGQKAVILLDEYDTPMQEAYVNGYWEELAAFTRSLFHAAFKGNPYLERAIMTGITRISKESIFSDFNNLEVVTTTSDKYEECFGFTEEEVFAALDEYHLSNRKDEVRSWYDGFVFGHKTDIYNPWSIIHYLDKHQFAPYWANTSSNSLAGKMIREGTKQVKESFKQLLDGKTILTEIEEQIVYNQLDLDENAIWSLLLASGYLRVKRCETSYVPGREWKPVYELEITNYETKIMFRSMVQGWFASSASNYNDFIKALLLDDLKAMNIYMNRVAKTTFSYFDSGGKPSEEREPERFYHGFVLGLMVTLEDRYIITSNRESGFGRYDVMLEPKDIQEPGIILEFKIQDSEDEKDLEDTVKAALQQIEEKEYAVSLEAKGVPAERIRKYGFAFRGKKVLIGRSHA</sequence>
<organism evidence="2 3">
    <name type="scientific">Schaedlerella arabinosiphila</name>
    <dbReference type="NCBI Taxonomy" id="2044587"/>
    <lineage>
        <taxon>Bacteria</taxon>
        <taxon>Bacillati</taxon>
        <taxon>Bacillota</taxon>
        <taxon>Clostridia</taxon>
        <taxon>Lachnospirales</taxon>
        <taxon>Lachnospiraceae</taxon>
        <taxon>Schaedlerella</taxon>
    </lineage>
</organism>
<dbReference type="AlphaFoldDB" id="A0A3R8KV01"/>
<evidence type="ECO:0000259" key="1">
    <source>
        <dbReference type="Pfam" id="PF09820"/>
    </source>
</evidence>
<keyword evidence="3" id="KW-1185">Reference proteome</keyword>
<proteinExistence type="predicted"/>
<dbReference type="InterPro" id="IPR012547">
    <property type="entry name" value="PDDEXK_9"/>
</dbReference>
<dbReference type="InterPro" id="IPR027417">
    <property type="entry name" value="P-loop_NTPase"/>
</dbReference>
<accession>A0A3R8KV01</accession>
<name>A0A3R8KV01_9FIRM</name>
<comment type="caution">
    <text evidence="2">The sequence shown here is derived from an EMBL/GenBank/DDBJ whole genome shotgun (WGS) entry which is preliminary data.</text>
</comment>